<reference evidence="3 4" key="1">
    <citation type="journal article" date="2019" name="Int. J. Syst. Evol. Microbiol.">
        <title>The Global Catalogue of Microorganisms (GCM) 10K type strain sequencing project: providing services to taxonomists for standard genome sequencing and annotation.</title>
        <authorList>
            <consortium name="The Broad Institute Genomics Platform"/>
            <consortium name="The Broad Institute Genome Sequencing Center for Infectious Disease"/>
            <person name="Wu L."/>
            <person name="Ma J."/>
        </authorList>
    </citation>
    <scope>NUCLEOTIDE SEQUENCE [LARGE SCALE GENOMIC DNA]</scope>
    <source>
        <strain evidence="3 4">JCM 16009</strain>
    </source>
</reference>
<name>A0ABN2NJZ4_9PSEU</name>
<keyword evidence="1" id="KW-0418">Kinase</keyword>
<dbReference type="Gene3D" id="3.30.565.10">
    <property type="entry name" value="Histidine kinase-like ATPase, C-terminal domain"/>
    <property type="match status" value="1"/>
</dbReference>
<comment type="caution">
    <text evidence="3">The sequence shown here is derived from an EMBL/GenBank/DDBJ whole genome shotgun (WGS) entry which is preliminary data.</text>
</comment>
<evidence type="ECO:0000313" key="4">
    <source>
        <dbReference type="Proteomes" id="UP001500449"/>
    </source>
</evidence>
<dbReference type="InterPro" id="IPR050267">
    <property type="entry name" value="Anti-sigma-factor_SerPK"/>
</dbReference>
<organism evidence="3 4">
    <name type="scientific">Pseudonocardia ailaonensis</name>
    <dbReference type="NCBI Taxonomy" id="367279"/>
    <lineage>
        <taxon>Bacteria</taxon>
        <taxon>Bacillati</taxon>
        <taxon>Actinomycetota</taxon>
        <taxon>Actinomycetes</taxon>
        <taxon>Pseudonocardiales</taxon>
        <taxon>Pseudonocardiaceae</taxon>
        <taxon>Pseudonocardia</taxon>
    </lineage>
</organism>
<gene>
    <name evidence="3" type="ORF">GCM10009836_60240</name>
</gene>
<evidence type="ECO:0000256" key="1">
    <source>
        <dbReference type="ARBA" id="ARBA00022527"/>
    </source>
</evidence>
<dbReference type="InterPro" id="IPR036890">
    <property type="entry name" value="HATPase_C_sf"/>
</dbReference>
<dbReference type="InterPro" id="IPR003594">
    <property type="entry name" value="HATPase_dom"/>
</dbReference>
<keyword evidence="4" id="KW-1185">Reference proteome</keyword>
<feature type="domain" description="Histidine kinase/HSP90-like ATPase" evidence="2">
    <location>
        <begin position="31"/>
        <end position="148"/>
    </location>
</feature>
<keyword evidence="1" id="KW-0808">Transferase</keyword>
<dbReference type="EMBL" id="BAAAQK010000025">
    <property type="protein sequence ID" value="GAA1871390.1"/>
    <property type="molecule type" value="Genomic_DNA"/>
</dbReference>
<dbReference type="CDD" id="cd16936">
    <property type="entry name" value="HATPase_RsbW-like"/>
    <property type="match status" value="1"/>
</dbReference>
<accession>A0ABN2NJZ4</accession>
<dbReference type="Pfam" id="PF13581">
    <property type="entry name" value="HATPase_c_2"/>
    <property type="match status" value="1"/>
</dbReference>
<protein>
    <recommendedName>
        <fullName evidence="2">Histidine kinase/HSP90-like ATPase domain-containing protein</fullName>
    </recommendedName>
</protein>
<dbReference type="SUPFAM" id="SSF55874">
    <property type="entry name" value="ATPase domain of HSP90 chaperone/DNA topoisomerase II/histidine kinase"/>
    <property type="match status" value="1"/>
</dbReference>
<dbReference type="PANTHER" id="PTHR35526:SF3">
    <property type="entry name" value="ANTI-SIGMA-F FACTOR RSBW"/>
    <property type="match status" value="1"/>
</dbReference>
<dbReference type="PANTHER" id="PTHR35526">
    <property type="entry name" value="ANTI-SIGMA-F FACTOR RSBW-RELATED"/>
    <property type="match status" value="1"/>
</dbReference>
<proteinExistence type="predicted"/>
<keyword evidence="1" id="KW-0723">Serine/threonine-protein kinase</keyword>
<sequence>MTRPAVAEPAAGGHALGVTVETGFYTIRFGADPVQLAFFRSGLDRWLQALQWPEDERVDVILAVSEACTNAVKHAYRGGAPGDVDVVARLVLGPGERRVAVRVRDWGAWRPEPRPDSHDGGFGLTTMKACMEKVTIRREPDGTVVTLTSVPVPLVGEAAEPRAVGAE</sequence>
<evidence type="ECO:0000259" key="2">
    <source>
        <dbReference type="Pfam" id="PF13581"/>
    </source>
</evidence>
<evidence type="ECO:0000313" key="3">
    <source>
        <dbReference type="EMBL" id="GAA1871390.1"/>
    </source>
</evidence>
<dbReference type="Proteomes" id="UP001500449">
    <property type="component" value="Unassembled WGS sequence"/>
</dbReference>